<dbReference type="NCBIfam" id="TIGR00399">
    <property type="entry name" value="metG_C_term"/>
    <property type="match status" value="1"/>
</dbReference>
<dbReference type="EC" id="6.1.1.10" evidence="14"/>
<keyword evidence="5 14" id="KW-0963">Cytoplasm</keyword>
<evidence type="ECO:0000256" key="14">
    <source>
        <dbReference type="HAMAP-Rule" id="MF_01228"/>
    </source>
</evidence>
<sequence>MSRDTYYVTTPIYYPSDKLHIGHAYTTVAADTIARYKKMRGFDTMFLTGSDEHGQKIERKAQAAGKETQEYVDQIVETFKKLWDKLDIDYDYFIRTTEERHEKVVQKIFKKLYDKGDIYKGNYEGWYCTPCESFWTERQLEEENEEKVCPDCHRPVEWVEEESYFFKMGKYADRLLEHIKTHPEFIEPESRRNEMINFIENGLDDLSVSRTTFDWGIPVPIDEDHVIYVWIDALSNYITAIGYETDPENFEHYWPADLHLVGKDILRFHTVIWPIILMGLDLELPVQVFGHGWLLSDTGKMSKSKGNVVDPVVLINDFGKDAIRYYLLREVAFGTDGTYSTEALIQRINSDLANDLGNLLNRTVSMVEQYFDSEIPEPSVVEEVDQDLINLAAETKTEVESQMDKLKYTVALEKIWNLVRRTNKYIDQTTPWILAREENKRERLKTVLYNLLEALRIIAVMLKPFLTEAPYKMGEQLGQLEAIENASWDDSKWGSLKTGVKVYNGEPMFPRIDLEEYFEKVEARKEESAAEADDNKEENNLELAEVKDRITFEEFMNTDIRVAEIIEAEKIEGSNKLLKLKVDIGLEKRQLVAGIAKHFSAEDVIGRKILIVANLEPATIFGVKSEGMILAASDPDGNMVLSTVGDNIANGSQVK</sequence>
<dbReference type="GO" id="GO:0004825">
    <property type="term" value="F:methionine-tRNA ligase activity"/>
    <property type="evidence" value="ECO:0007669"/>
    <property type="project" value="UniProtKB-UniRule"/>
</dbReference>
<dbReference type="Pfam" id="PF01588">
    <property type="entry name" value="tRNA_bind"/>
    <property type="match status" value="1"/>
</dbReference>
<dbReference type="GO" id="GO:0046872">
    <property type="term" value="F:metal ion binding"/>
    <property type="evidence" value="ECO:0007669"/>
    <property type="project" value="UniProtKB-KW"/>
</dbReference>
<dbReference type="PANTHER" id="PTHR43326:SF1">
    <property type="entry name" value="METHIONINE--TRNA LIGASE, MITOCHONDRIAL"/>
    <property type="match status" value="1"/>
</dbReference>
<evidence type="ECO:0000256" key="9">
    <source>
        <dbReference type="ARBA" id="ARBA00022840"/>
    </source>
</evidence>
<dbReference type="FunFam" id="2.170.220.10:FF:000002">
    <property type="entry name" value="Methionine--tRNA ligase"/>
    <property type="match status" value="1"/>
</dbReference>
<feature type="short sequence motif" description="'KMSKS' region" evidence="14">
    <location>
        <begin position="300"/>
        <end position="304"/>
    </location>
</feature>
<dbReference type="Gene3D" id="3.40.50.620">
    <property type="entry name" value="HUPs"/>
    <property type="match status" value="1"/>
</dbReference>
<dbReference type="RefSeq" id="WP_089719566.1">
    <property type="nucleotide sequence ID" value="NZ_FNBJ01000008.1"/>
</dbReference>
<comment type="catalytic activity">
    <reaction evidence="13 14">
        <text>tRNA(Met) + L-methionine + ATP = L-methionyl-tRNA(Met) + AMP + diphosphate</text>
        <dbReference type="Rhea" id="RHEA:13481"/>
        <dbReference type="Rhea" id="RHEA-COMP:9667"/>
        <dbReference type="Rhea" id="RHEA-COMP:9698"/>
        <dbReference type="ChEBI" id="CHEBI:30616"/>
        <dbReference type="ChEBI" id="CHEBI:33019"/>
        <dbReference type="ChEBI" id="CHEBI:57844"/>
        <dbReference type="ChEBI" id="CHEBI:78442"/>
        <dbReference type="ChEBI" id="CHEBI:78530"/>
        <dbReference type="ChEBI" id="CHEBI:456215"/>
        <dbReference type="EC" id="6.1.1.10"/>
    </reaction>
</comment>
<keyword evidence="20" id="KW-1185">Reference proteome</keyword>
<dbReference type="Gene3D" id="2.170.220.10">
    <property type="match status" value="1"/>
</dbReference>
<gene>
    <name evidence="14" type="primary">metG</name>
    <name evidence="17" type="ORF">SAMN04488598_10892</name>
    <name evidence="18" type="ORF">SAMN04515652_106110</name>
</gene>
<dbReference type="InterPro" id="IPR015413">
    <property type="entry name" value="Methionyl/Leucyl_tRNA_Synth"/>
</dbReference>
<proteinExistence type="inferred from homology"/>
<dbReference type="InterPro" id="IPR004495">
    <property type="entry name" value="Met-tRNA-synth_bsu_C"/>
</dbReference>
<dbReference type="CDD" id="cd07957">
    <property type="entry name" value="Anticodon_Ia_Met"/>
    <property type="match status" value="1"/>
</dbReference>
<keyword evidence="6 14" id="KW-0820">tRNA-binding</keyword>
<dbReference type="InterPro" id="IPR014729">
    <property type="entry name" value="Rossmann-like_a/b/a_fold"/>
</dbReference>
<dbReference type="PROSITE" id="PS50886">
    <property type="entry name" value="TRBD"/>
    <property type="match status" value="1"/>
</dbReference>
<dbReference type="PANTHER" id="PTHR43326">
    <property type="entry name" value="METHIONYL-TRNA SYNTHETASE"/>
    <property type="match status" value="1"/>
</dbReference>
<dbReference type="Proteomes" id="UP000198612">
    <property type="component" value="Unassembled WGS sequence"/>
</dbReference>
<dbReference type="InterPro" id="IPR009080">
    <property type="entry name" value="tRNAsynth_Ia_anticodon-bd"/>
</dbReference>
<dbReference type="SUPFAM" id="SSF47323">
    <property type="entry name" value="Anticodon-binding domain of a subclass of class I aminoacyl-tRNA synthetases"/>
    <property type="match status" value="1"/>
</dbReference>
<evidence type="ECO:0000256" key="7">
    <source>
        <dbReference type="ARBA" id="ARBA00022598"/>
    </source>
</evidence>
<dbReference type="InterPro" id="IPR012340">
    <property type="entry name" value="NA-bd_OB-fold"/>
</dbReference>
<keyword evidence="7 14" id="KW-0436">Ligase</keyword>
<dbReference type="SUPFAM" id="SSF50249">
    <property type="entry name" value="Nucleic acid-binding proteins"/>
    <property type="match status" value="1"/>
</dbReference>
<reference evidence="19 20" key="1">
    <citation type="submission" date="2016-10" db="EMBL/GenBank/DDBJ databases">
        <authorList>
            <person name="Varghese N."/>
            <person name="Submissions S."/>
        </authorList>
    </citation>
    <scope>NUCLEOTIDE SEQUENCE [LARGE SCALE GENOMIC DNA]</scope>
    <source>
        <strain evidence="17 20">WG2</strain>
        <strain evidence="18 19">WG5</strain>
    </source>
</reference>
<dbReference type="CDD" id="cd00814">
    <property type="entry name" value="MetRS_core"/>
    <property type="match status" value="1"/>
</dbReference>
<dbReference type="EMBL" id="FOHG01000006">
    <property type="protein sequence ID" value="SES80255.1"/>
    <property type="molecule type" value="Genomic_DNA"/>
</dbReference>
<dbReference type="GO" id="GO:0005737">
    <property type="term" value="C:cytoplasm"/>
    <property type="evidence" value="ECO:0007669"/>
    <property type="project" value="UniProtKB-SubCell"/>
</dbReference>
<keyword evidence="14" id="KW-0862">Zinc</keyword>
<keyword evidence="8 14" id="KW-0547">Nucleotide-binding</keyword>
<keyword evidence="15" id="KW-0175">Coiled coil</keyword>
<keyword evidence="12 14" id="KW-0030">Aminoacyl-tRNA synthetase</keyword>
<evidence type="ECO:0000256" key="4">
    <source>
        <dbReference type="ARBA" id="ARBA00011738"/>
    </source>
</evidence>
<evidence type="ECO:0000256" key="13">
    <source>
        <dbReference type="ARBA" id="ARBA00047364"/>
    </source>
</evidence>
<name>A0A1H9ZGQ9_9FIRM</name>
<evidence type="ECO:0000256" key="1">
    <source>
        <dbReference type="ARBA" id="ARBA00003314"/>
    </source>
</evidence>
<dbReference type="GO" id="GO:0005524">
    <property type="term" value="F:ATP binding"/>
    <property type="evidence" value="ECO:0007669"/>
    <property type="project" value="UniProtKB-UniRule"/>
</dbReference>
<dbReference type="InterPro" id="IPR001412">
    <property type="entry name" value="aa-tRNA-synth_I_CS"/>
</dbReference>
<dbReference type="Proteomes" id="UP000199519">
    <property type="component" value="Unassembled WGS sequence"/>
</dbReference>
<keyword evidence="10 14" id="KW-0694">RNA-binding</keyword>
<dbReference type="NCBIfam" id="TIGR00398">
    <property type="entry name" value="metG"/>
    <property type="match status" value="1"/>
</dbReference>
<dbReference type="Gene3D" id="1.10.730.10">
    <property type="entry name" value="Isoleucyl-tRNA Synthetase, Domain 1"/>
    <property type="match status" value="1"/>
</dbReference>
<dbReference type="PROSITE" id="PS00178">
    <property type="entry name" value="AA_TRNA_LIGASE_I"/>
    <property type="match status" value="1"/>
</dbReference>
<accession>A0A1H9ZGQ9</accession>
<evidence type="ECO:0000313" key="17">
    <source>
        <dbReference type="EMBL" id="SDF24919.1"/>
    </source>
</evidence>
<feature type="coiled-coil region" evidence="15">
    <location>
        <begin position="518"/>
        <end position="549"/>
    </location>
</feature>
<evidence type="ECO:0000256" key="5">
    <source>
        <dbReference type="ARBA" id="ARBA00022490"/>
    </source>
</evidence>
<keyword evidence="9 14" id="KW-0067">ATP-binding</keyword>
<dbReference type="NCBIfam" id="NF008900">
    <property type="entry name" value="PRK12267.1"/>
    <property type="match status" value="1"/>
</dbReference>
<evidence type="ECO:0000256" key="12">
    <source>
        <dbReference type="ARBA" id="ARBA00023146"/>
    </source>
</evidence>
<feature type="binding site" evidence="14">
    <location>
        <position position="131"/>
    </location>
    <ligand>
        <name>Zn(2+)</name>
        <dbReference type="ChEBI" id="CHEBI:29105"/>
    </ligand>
</feature>
<dbReference type="Pfam" id="PF09334">
    <property type="entry name" value="tRNA-synt_1g"/>
    <property type="match status" value="1"/>
</dbReference>
<dbReference type="Gene3D" id="2.40.50.140">
    <property type="entry name" value="Nucleic acid-binding proteins"/>
    <property type="match status" value="1"/>
</dbReference>
<evidence type="ECO:0000313" key="19">
    <source>
        <dbReference type="Proteomes" id="UP000198612"/>
    </source>
</evidence>
<feature type="short sequence motif" description="'HIGH' region" evidence="14">
    <location>
        <begin position="13"/>
        <end position="23"/>
    </location>
</feature>
<comment type="cofactor">
    <cofactor evidence="14">
        <name>Zn(2+)</name>
        <dbReference type="ChEBI" id="CHEBI:29105"/>
    </cofactor>
    <text evidence="14">Binds 1 zinc ion per subunit.</text>
</comment>
<dbReference type="PRINTS" id="PR01041">
    <property type="entry name" value="TRNASYNTHMET"/>
</dbReference>
<dbReference type="GO" id="GO:0006431">
    <property type="term" value="P:methionyl-tRNA aminoacylation"/>
    <property type="evidence" value="ECO:0007669"/>
    <property type="project" value="UniProtKB-UniRule"/>
</dbReference>
<dbReference type="HAMAP" id="MF_01228">
    <property type="entry name" value="Met_tRNA_synth_type2"/>
    <property type="match status" value="1"/>
</dbReference>
<dbReference type="FunFam" id="1.10.730.10:FF:000026">
    <property type="entry name" value="Methionine--tRNA ligase"/>
    <property type="match status" value="1"/>
</dbReference>
<feature type="binding site" evidence="14">
    <location>
        <position position="149"/>
    </location>
    <ligand>
        <name>Zn(2+)</name>
        <dbReference type="ChEBI" id="CHEBI:29105"/>
    </ligand>
</feature>
<dbReference type="CDD" id="cd02800">
    <property type="entry name" value="tRNA_bind_EcMetRS_like"/>
    <property type="match status" value="1"/>
</dbReference>
<keyword evidence="14" id="KW-0479">Metal-binding</keyword>
<feature type="binding site" evidence="14">
    <location>
        <position position="152"/>
    </location>
    <ligand>
        <name>Zn(2+)</name>
        <dbReference type="ChEBI" id="CHEBI:29105"/>
    </ligand>
</feature>
<comment type="subunit">
    <text evidence="4 14">Homodimer.</text>
</comment>
<dbReference type="FunFam" id="2.40.50.140:FF:000042">
    <property type="entry name" value="Methionine--tRNA ligase"/>
    <property type="match status" value="1"/>
</dbReference>
<protein>
    <recommendedName>
        <fullName evidence="14">Methionine--tRNA ligase</fullName>
        <ecNumber evidence="14">6.1.1.10</ecNumber>
    </recommendedName>
    <alternativeName>
        <fullName evidence="14">Methionyl-tRNA synthetase</fullName>
        <shortName evidence="14">MetRS</shortName>
    </alternativeName>
</protein>
<dbReference type="InterPro" id="IPR002547">
    <property type="entry name" value="tRNA-bd_dom"/>
</dbReference>
<evidence type="ECO:0000256" key="2">
    <source>
        <dbReference type="ARBA" id="ARBA00004496"/>
    </source>
</evidence>
<comment type="function">
    <text evidence="1 14">Is required not only for elongation of protein synthesis but also for the initiation of all mRNA translation through initiator tRNA(fMet) aminoacylation.</text>
</comment>
<dbReference type="InterPro" id="IPR033911">
    <property type="entry name" value="MetRS_core"/>
</dbReference>
<evidence type="ECO:0000256" key="11">
    <source>
        <dbReference type="ARBA" id="ARBA00022917"/>
    </source>
</evidence>
<dbReference type="AlphaFoldDB" id="A0A1H9ZGQ9"/>
<comment type="similarity">
    <text evidence="3 14">Belongs to the class-I aminoacyl-tRNA synthetase family. MetG type 2A subfamily.</text>
</comment>
<evidence type="ECO:0000259" key="16">
    <source>
        <dbReference type="PROSITE" id="PS50886"/>
    </source>
</evidence>
<evidence type="ECO:0000313" key="20">
    <source>
        <dbReference type="Proteomes" id="UP000199519"/>
    </source>
</evidence>
<evidence type="ECO:0000256" key="15">
    <source>
        <dbReference type="SAM" id="Coils"/>
    </source>
</evidence>
<feature type="binding site" evidence="14">
    <location>
        <position position="128"/>
    </location>
    <ligand>
        <name>Zn(2+)</name>
        <dbReference type="ChEBI" id="CHEBI:29105"/>
    </ligand>
</feature>
<organism evidence="18 19">
    <name type="scientific">Halanaerobium congolense</name>
    <dbReference type="NCBI Taxonomy" id="54121"/>
    <lineage>
        <taxon>Bacteria</taxon>
        <taxon>Bacillati</taxon>
        <taxon>Bacillota</taxon>
        <taxon>Clostridia</taxon>
        <taxon>Halanaerobiales</taxon>
        <taxon>Halanaerobiaceae</taxon>
        <taxon>Halanaerobium</taxon>
    </lineage>
</organism>
<dbReference type="EMBL" id="FNBJ01000008">
    <property type="protein sequence ID" value="SDF24919.1"/>
    <property type="molecule type" value="Genomic_DNA"/>
</dbReference>
<evidence type="ECO:0000256" key="8">
    <source>
        <dbReference type="ARBA" id="ARBA00022741"/>
    </source>
</evidence>
<dbReference type="InterPro" id="IPR023457">
    <property type="entry name" value="Met-tRNA_synth_2"/>
</dbReference>
<evidence type="ECO:0000256" key="3">
    <source>
        <dbReference type="ARBA" id="ARBA00006590"/>
    </source>
</evidence>
<feature type="domain" description="TRNA-binding" evidence="16">
    <location>
        <begin position="554"/>
        <end position="655"/>
    </location>
</feature>
<dbReference type="GO" id="GO:0000049">
    <property type="term" value="F:tRNA binding"/>
    <property type="evidence" value="ECO:0007669"/>
    <property type="project" value="UniProtKB-UniRule"/>
</dbReference>
<dbReference type="InterPro" id="IPR014758">
    <property type="entry name" value="Met-tRNA_synth"/>
</dbReference>
<dbReference type="InterPro" id="IPR041872">
    <property type="entry name" value="Anticodon_Met"/>
</dbReference>
<dbReference type="Pfam" id="PF19303">
    <property type="entry name" value="Anticodon_3"/>
    <property type="match status" value="1"/>
</dbReference>
<evidence type="ECO:0000313" key="18">
    <source>
        <dbReference type="EMBL" id="SES80255.1"/>
    </source>
</evidence>
<dbReference type="SUPFAM" id="SSF52374">
    <property type="entry name" value="Nucleotidylyl transferase"/>
    <property type="match status" value="1"/>
</dbReference>
<evidence type="ECO:0000256" key="6">
    <source>
        <dbReference type="ARBA" id="ARBA00022555"/>
    </source>
</evidence>
<comment type="caution">
    <text evidence="14">Lacks conserved residue(s) required for the propagation of feature annotation.</text>
</comment>
<evidence type="ECO:0000256" key="10">
    <source>
        <dbReference type="ARBA" id="ARBA00022884"/>
    </source>
</evidence>
<keyword evidence="11 14" id="KW-0648">Protein biosynthesis</keyword>
<comment type="subcellular location">
    <subcellularLocation>
        <location evidence="2 14">Cytoplasm</location>
    </subcellularLocation>
</comment>